<name>A0A090YS98_PAEMA</name>
<dbReference type="NCBIfam" id="TIGR00022">
    <property type="entry name" value="YhcH/YjgK/YiaL family protein"/>
    <property type="match status" value="1"/>
</dbReference>
<dbReference type="PATRIC" id="fig|44252.3.peg.4797"/>
<dbReference type="RefSeq" id="WP_036625356.1">
    <property type="nucleotide sequence ID" value="NZ_BGML01000002.1"/>
</dbReference>
<dbReference type="EMBL" id="JMQA01000039">
    <property type="protein sequence ID" value="KFN00848.1"/>
    <property type="molecule type" value="Genomic_DNA"/>
</dbReference>
<keyword evidence="3" id="KW-1185">Reference proteome</keyword>
<organism evidence="1 3">
    <name type="scientific">Paenibacillus macerans</name>
    <name type="common">Bacillus macerans</name>
    <dbReference type="NCBI Taxonomy" id="44252"/>
    <lineage>
        <taxon>Bacteria</taxon>
        <taxon>Bacillati</taxon>
        <taxon>Bacillota</taxon>
        <taxon>Bacilli</taxon>
        <taxon>Bacillales</taxon>
        <taxon>Paenibacillaceae</taxon>
        <taxon>Paenibacillus</taxon>
    </lineage>
</organism>
<dbReference type="SUPFAM" id="SSF51197">
    <property type="entry name" value="Clavaminate synthase-like"/>
    <property type="match status" value="1"/>
</dbReference>
<dbReference type="GeneID" id="77009045"/>
<evidence type="ECO:0000313" key="4">
    <source>
        <dbReference type="Proteomes" id="UP000442469"/>
    </source>
</evidence>
<evidence type="ECO:0000313" key="2">
    <source>
        <dbReference type="EMBL" id="MUG24518.1"/>
    </source>
</evidence>
<dbReference type="PANTHER" id="PTHR34986">
    <property type="entry name" value="EVOLVED BETA-GALACTOSIDASE SUBUNIT BETA"/>
    <property type="match status" value="1"/>
</dbReference>
<dbReference type="InterPro" id="IPR004375">
    <property type="entry name" value="NanQ/TabA/YiaL"/>
</dbReference>
<dbReference type="Proteomes" id="UP000442469">
    <property type="component" value="Unassembled WGS sequence"/>
</dbReference>
<dbReference type="AlphaFoldDB" id="A0A090YS98"/>
<dbReference type="STRING" id="44252.DJ90_4540"/>
<sequence>MAGDIRRFERDKQVYPAAVRRGLEHLFTGRLSALPAGRYELEGERMYALVQEYVTRPAASLSFESHETYVDIQFIVSGEERIGWTMDGGRLNMIEDRLPGEDIRFYEAAAAGCVSELLLGPGQFAVFFPSELHRPCGYIHEESPVRKIVIKIHLEQFR</sequence>
<dbReference type="HOGENOM" id="CLU_107139_2_0_9"/>
<reference evidence="2 4" key="2">
    <citation type="submission" date="2019-11" db="EMBL/GenBank/DDBJ databases">
        <title>Draft genome sequences of five Paenibacillus species of dairy origin.</title>
        <authorList>
            <person name="Olajide A.M."/>
            <person name="Chen S."/>
            <person name="Lapointe G."/>
        </authorList>
    </citation>
    <scope>NUCLEOTIDE SEQUENCE [LARGE SCALE GENOMIC DNA]</scope>
    <source>
        <strain evidence="2 4">3CT49</strain>
    </source>
</reference>
<proteinExistence type="predicted"/>
<dbReference type="Pfam" id="PF04074">
    <property type="entry name" value="DUF386"/>
    <property type="match status" value="1"/>
</dbReference>
<dbReference type="InterPro" id="IPR037012">
    <property type="entry name" value="NanQ/TabA/YiaL_sf"/>
</dbReference>
<evidence type="ECO:0000313" key="3">
    <source>
        <dbReference type="Proteomes" id="UP000029278"/>
    </source>
</evidence>
<protein>
    <submittedName>
        <fullName evidence="2">YhcH/YjgK/YiaL family protein</fullName>
    </submittedName>
</protein>
<accession>A0A090YS98</accession>
<dbReference type="Gene3D" id="2.60.120.370">
    <property type="entry name" value="YhcH/YjgK/YiaL"/>
    <property type="match status" value="1"/>
</dbReference>
<dbReference type="GO" id="GO:0005829">
    <property type="term" value="C:cytosol"/>
    <property type="evidence" value="ECO:0007669"/>
    <property type="project" value="TreeGrafter"/>
</dbReference>
<reference evidence="1 3" key="1">
    <citation type="submission" date="2014-04" db="EMBL/GenBank/DDBJ databases">
        <authorList>
            <person name="Bishop-Lilly K.A."/>
            <person name="Broomall S.M."/>
            <person name="Chain P.S."/>
            <person name="Chertkov O."/>
            <person name="Coyne S.R."/>
            <person name="Daligault H.E."/>
            <person name="Davenport K.W."/>
            <person name="Erkkila T."/>
            <person name="Frey K.G."/>
            <person name="Gibbons H.S."/>
            <person name="Gu W."/>
            <person name="Jaissle J."/>
            <person name="Johnson S.L."/>
            <person name="Koroleva G.I."/>
            <person name="Ladner J.T."/>
            <person name="Lo C.-C."/>
            <person name="Minogue T.D."/>
            <person name="Munk C."/>
            <person name="Palacios G.F."/>
            <person name="Redden C.L."/>
            <person name="Rosenzweig C.N."/>
            <person name="Scholz M.B."/>
            <person name="Teshima H."/>
            <person name="Xu Y."/>
        </authorList>
    </citation>
    <scope>NUCLEOTIDE SEQUENCE [LARGE SCALE GENOMIC DNA]</scope>
    <source>
        <strain evidence="1 3">8244</strain>
    </source>
</reference>
<dbReference type="Proteomes" id="UP000029278">
    <property type="component" value="Unassembled WGS sequence"/>
</dbReference>
<dbReference type="PANTHER" id="PTHR34986:SF1">
    <property type="entry name" value="PROTEIN YIAL"/>
    <property type="match status" value="1"/>
</dbReference>
<dbReference type="OrthoDB" id="9792756at2"/>
<evidence type="ECO:0000313" key="1">
    <source>
        <dbReference type="EMBL" id="KFN00848.1"/>
    </source>
</evidence>
<dbReference type="EMBL" id="WNZZ01000015">
    <property type="protein sequence ID" value="MUG24518.1"/>
    <property type="molecule type" value="Genomic_DNA"/>
</dbReference>
<comment type="caution">
    <text evidence="1">The sequence shown here is derived from an EMBL/GenBank/DDBJ whole genome shotgun (WGS) entry which is preliminary data.</text>
</comment>
<gene>
    <name evidence="1" type="ORF">DJ90_4540</name>
    <name evidence="2" type="ORF">GNQ08_19270</name>
</gene>